<dbReference type="PANTHER" id="PTHR12825:SF0">
    <property type="entry name" value="VESICLE TRANSPORT PROTEIN SEC20"/>
    <property type="match status" value="1"/>
</dbReference>
<evidence type="ECO:0000256" key="1">
    <source>
        <dbReference type="ARBA" id="ARBA00004163"/>
    </source>
</evidence>
<dbReference type="InterPro" id="IPR056173">
    <property type="entry name" value="Sec20_C"/>
</dbReference>
<name>A0AAV2ZBR9_9STRA</name>
<sequence>MQRVEDADRALTSHLAFVARALDTQTQTQVLKYTVEEEQALEDRLNGAVETYHKAVTEAEDWLVEVTDPQVAATERERLTRLKDTLKTHVVGVRKVLVAYRQKAKIERLNHARSSVMQKSTSANKTEYVSASRSGSAVDVTAALKRTRRVMTEEVQRIGSVTKVLDDGRASLKSSHVEFDTVNAEIAEVRKRLKILQWQAQQDRMWIAAGIAILASTVLYIVHQRTGLLII</sequence>
<reference evidence="12" key="2">
    <citation type="journal article" date="2023" name="Microbiol Resour">
        <title>Decontamination and Annotation of the Draft Genome Sequence of the Oomycete Lagenidium giganteum ARSEF 373.</title>
        <authorList>
            <person name="Morgan W.R."/>
            <person name="Tartar A."/>
        </authorList>
    </citation>
    <scope>NUCLEOTIDE SEQUENCE</scope>
    <source>
        <strain evidence="12">ARSEF 373</strain>
    </source>
</reference>
<reference evidence="12" key="1">
    <citation type="submission" date="2022-11" db="EMBL/GenBank/DDBJ databases">
        <authorList>
            <person name="Morgan W.R."/>
            <person name="Tartar A."/>
        </authorList>
    </citation>
    <scope>NUCLEOTIDE SEQUENCE</scope>
    <source>
        <strain evidence="12">ARSEF 373</strain>
    </source>
</reference>
<organism evidence="12 13">
    <name type="scientific">Lagenidium giganteum</name>
    <dbReference type="NCBI Taxonomy" id="4803"/>
    <lineage>
        <taxon>Eukaryota</taxon>
        <taxon>Sar</taxon>
        <taxon>Stramenopiles</taxon>
        <taxon>Oomycota</taxon>
        <taxon>Peronosporomycetes</taxon>
        <taxon>Pythiales</taxon>
        <taxon>Pythiaceae</taxon>
    </lineage>
</organism>
<evidence type="ECO:0000256" key="5">
    <source>
        <dbReference type="ARBA" id="ARBA00022892"/>
    </source>
</evidence>
<evidence type="ECO:0000259" key="11">
    <source>
        <dbReference type="Pfam" id="PF03908"/>
    </source>
</evidence>
<protein>
    <recommendedName>
        <fullName evidence="11">Sec20 C-terminal domain-containing protein</fullName>
    </recommendedName>
</protein>
<dbReference type="Proteomes" id="UP001146120">
    <property type="component" value="Unassembled WGS sequence"/>
</dbReference>
<dbReference type="InterPro" id="IPR005606">
    <property type="entry name" value="Sec20"/>
</dbReference>
<evidence type="ECO:0000256" key="2">
    <source>
        <dbReference type="ARBA" id="ARBA00022448"/>
    </source>
</evidence>
<comment type="similarity">
    <text evidence="9">Belongs to the SEC20 family.</text>
</comment>
<evidence type="ECO:0000256" key="6">
    <source>
        <dbReference type="ARBA" id="ARBA00022989"/>
    </source>
</evidence>
<keyword evidence="8 10" id="KW-0472">Membrane</keyword>
<keyword evidence="6 10" id="KW-1133">Transmembrane helix</keyword>
<keyword evidence="4" id="KW-0256">Endoplasmic reticulum</keyword>
<keyword evidence="2" id="KW-0813">Transport</keyword>
<proteinExistence type="inferred from homology"/>
<feature type="transmembrane region" description="Helical" evidence="10">
    <location>
        <begin position="205"/>
        <end position="222"/>
    </location>
</feature>
<evidence type="ECO:0000256" key="4">
    <source>
        <dbReference type="ARBA" id="ARBA00022824"/>
    </source>
</evidence>
<gene>
    <name evidence="12" type="ORF">N0F65_012015</name>
</gene>
<accession>A0AAV2ZBR9</accession>
<feature type="domain" description="Sec20 C-terminal" evidence="11">
    <location>
        <begin position="137"/>
        <end position="225"/>
    </location>
</feature>
<dbReference type="PANTHER" id="PTHR12825">
    <property type="entry name" value="BNIP1-RELATED"/>
    <property type="match status" value="1"/>
</dbReference>
<dbReference type="AlphaFoldDB" id="A0AAV2ZBR9"/>
<evidence type="ECO:0000256" key="3">
    <source>
        <dbReference type="ARBA" id="ARBA00022692"/>
    </source>
</evidence>
<keyword evidence="7" id="KW-0175">Coiled coil</keyword>
<keyword evidence="3 10" id="KW-0812">Transmembrane</keyword>
<keyword evidence="13" id="KW-1185">Reference proteome</keyword>
<dbReference type="GO" id="GO:0005789">
    <property type="term" value="C:endoplasmic reticulum membrane"/>
    <property type="evidence" value="ECO:0007669"/>
    <property type="project" value="UniProtKB-SubCell"/>
</dbReference>
<comment type="subcellular location">
    <subcellularLocation>
        <location evidence="1">Endoplasmic reticulum membrane</location>
        <topology evidence="1">Single-pass type IV membrane protein</topology>
    </subcellularLocation>
</comment>
<evidence type="ECO:0000256" key="8">
    <source>
        <dbReference type="ARBA" id="ARBA00023136"/>
    </source>
</evidence>
<keyword evidence="5" id="KW-0931">ER-Golgi transport</keyword>
<evidence type="ECO:0000313" key="13">
    <source>
        <dbReference type="Proteomes" id="UP001146120"/>
    </source>
</evidence>
<evidence type="ECO:0000313" key="12">
    <source>
        <dbReference type="EMBL" id="DBA02643.1"/>
    </source>
</evidence>
<evidence type="ECO:0000256" key="9">
    <source>
        <dbReference type="ARBA" id="ARBA00037934"/>
    </source>
</evidence>
<dbReference type="GO" id="GO:0031201">
    <property type="term" value="C:SNARE complex"/>
    <property type="evidence" value="ECO:0007669"/>
    <property type="project" value="TreeGrafter"/>
</dbReference>
<dbReference type="GO" id="GO:0006890">
    <property type="term" value="P:retrograde vesicle-mediated transport, Golgi to endoplasmic reticulum"/>
    <property type="evidence" value="ECO:0007669"/>
    <property type="project" value="InterPro"/>
</dbReference>
<dbReference type="Pfam" id="PF03908">
    <property type="entry name" value="Sec20"/>
    <property type="match status" value="1"/>
</dbReference>
<dbReference type="EMBL" id="DAKRPA010000029">
    <property type="protein sequence ID" value="DBA02643.1"/>
    <property type="molecule type" value="Genomic_DNA"/>
</dbReference>
<dbReference type="GO" id="GO:0005484">
    <property type="term" value="F:SNAP receptor activity"/>
    <property type="evidence" value="ECO:0007669"/>
    <property type="project" value="InterPro"/>
</dbReference>
<comment type="caution">
    <text evidence="12">The sequence shown here is derived from an EMBL/GenBank/DDBJ whole genome shotgun (WGS) entry which is preliminary data.</text>
</comment>
<evidence type="ECO:0000256" key="10">
    <source>
        <dbReference type="SAM" id="Phobius"/>
    </source>
</evidence>
<evidence type="ECO:0000256" key="7">
    <source>
        <dbReference type="ARBA" id="ARBA00023054"/>
    </source>
</evidence>